<proteinExistence type="predicted"/>
<dbReference type="Proteomes" id="UP000054630">
    <property type="component" value="Unassembled WGS sequence"/>
</dbReference>
<keyword evidence="2" id="KW-1185">Reference proteome</keyword>
<accession>A0A0V0SGM0</accession>
<dbReference type="EMBL" id="JYDL01000010">
    <property type="protein sequence ID" value="KRX25870.1"/>
    <property type="molecule type" value="Genomic_DNA"/>
</dbReference>
<gene>
    <name evidence="1" type="ORF">T07_3553</name>
</gene>
<protein>
    <submittedName>
        <fullName evidence="1">Uncharacterized protein</fullName>
    </submittedName>
</protein>
<evidence type="ECO:0000313" key="2">
    <source>
        <dbReference type="Proteomes" id="UP000054630"/>
    </source>
</evidence>
<dbReference type="OrthoDB" id="10398592at2759"/>
<name>A0A0V0SGM0_9BILA</name>
<dbReference type="AlphaFoldDB" id="A0A0V0SGM0"/>
<organism evidence="1 2">
    <name type="scientific">Trichinella nelsoni</name>
    <dbReference type="NCBI Taxonomy" id="6336"/>
    <lineage>
        <taxon>Eukaryota</taxon>
        <taxon>Metazoa</taxon>
        <taxon>Ecdysozoa</taxon>
        <taxon>Nematoda</taxon>
        <taxon>Enoplea</taxon>
        <taxon>Dorylaimia</taxon>
        <taxon>Trichinellida</taxon>
        <taxon>Trichinellidae</taxon>
        <taxon>Trichinella</taxon>
    </lineage>
</organism>
<reference evidence="1 2" key="1">
    <citation type="submission" date="2015-01" db="EMBL/GenBank/DDBJ databases">
        <title>Evolution of Trichinella species and genotypes.</title>
        <authorList>
            <person name="Korhonen P.K."/>
            <person name="Edoardo P."/>
            <person name="Giuseppe L.R."/>
            <person name="Gasser R.B."/>
        </authorList>
    </citation>
    <scope>NUCLEOTIDE SEQUENCE [LARGE SCALE GENOMIC DNA]</scope>
    <source>
        <strain evidence="1">ISS37</strain>
    </source>
</reference>
<evidence type="ECO:0000313" key="1">
    <source>
        <dbReference type="EMBL" id="KRX25870.1"/>
    </source>
</evidence>
<comment type="caution">
    <text evidence="1">The sequence shown here is derived from an EMBL/GenBank/DDBJ whole genome shotgun (WGS) entry which is preliminary data.</text>
</comment>
<sequence length="65" mass="7627">MPDGFMGSERPFRSSRKQQDPLITFFNLFFKMSNIAIASDNLQHHFSMYCQCQSFYLSQTAADRH</sequence>